<feature type="domain" description="C2H2-type" evidence="9">
    <location>
        <begin position="82"/>
        <end position="109"/>
    </location>
</feature>
<dbReference type="EMBL" id="JAPWTJ010001322">
    <property type="protein sequence ID" value="KAJ8972563.1"/>
    <property type="molecule type" value="Genomic_DNA"/>
</dbReference>
<dbReference type="InterPro" id="IPR036236">
    <property type="entry name" value="Znf_C2H2_sf"/>
</dbReference>
<keyword evidence="2" id="KW-0479">Metal-binding</keyword>
<feature type="compositionally biased region" description="Polar residues" evidence="8">
    <location>
        <begin position="9"/>
        <end position="30"/>
    </location>
</feature>
<evidence type="ECO:0000256" key="5">
    <source>
        <dbReference type="ARBA" id="ARBA00022833"/>
    </source>
</evidence>
<dbReference type="PANTHER" id="PTHR24394">
    <property type="entry name" value="ZINC FINGER PROTEIN"/>
    <property type="match status" value="1"/>
</dbReference>
<comment type="caution">
    <text evidence="10">The sequence shown here is derived from an EMBL/GenBank/DDBJ whole genome shotgun (WGS) entry which is preliminary data.</text>
</comment>
<evidence type="ECO:0000256" key="8">
    <source>
        <dbReference type="SAM" id="MobiDB-lite"/>
    </source>
</evidence>
<feature type="domain" description="C2H2-type" evidence="9">
    <location>
        <begin position="166"/>
        <end position="193"/>
    </location>
</feature>
<name>A0ABQ9J452_9CUCU</name>
<accession>A0ABQ9J452</accession>
<feature type="domain" description="C2H2-type" evidence="9">
    <location>
        <begin position="138"/>
        <end position="165"/>
    </location>
</feature>
<evidence type="ECO:0000259" key="9">
    <source>
        <dbReference type="PROSITE" id="PS50157"/>
    </source>
</evidence>
<dbReference type="Gene3D" id="3.30.160.60">
    <property type="entry name" value="Classic Zinc Finger"/>
    <property type="match status" value="4"/>
</dbReference>
<evidence type="ECO:0000256" key="6">
    <source>
        <dbReference type="ARBA" id="ARBA00023242"/>
    </source>
</evidence>
<dbReference type="Proteomes" id="UP001162164">
    <property type="component" value="Unassembled WGS sequence"/>
</dbReference>
<evidence type="ECO:0000313" key="11">
    <source>
        <dbReference type="Proteomes" id="UP001162164"/>
    </source>
</evidence>
<dbReference type="PROSITE" id="PS50157">
    <property type="entry name" value="ZINC_FINGER_C2H2_2"/>
    <property type="match status" value="4"/>
</dbReference>
<evidence type="ECO:0000256" key="7">
    <source>
        <dbReference type="PROSITE-ProRule" id="PRU00042"/>
    </source>
</evidence>
<dbReference type="InterPro" id="IPR013087">
    <property type="entry name" value="Znf_C2H2_type"/>
</dbReference>
<feature type="region of interest" description="Disordered" evidence="8">
    <location>
        <begin position="1"/>
        <end position="36"/>
    </location>
</feature>
<reference evidence="10" key="1">
    <citation type="journal article" date="2023" name="Insect Mol. Biol.">
        <title>Genome sequencing provides insights into the evolution of gene families encoding plant cell wall-degrading enzymes in longhorned beetles.</title>
        <authorList>
            <person name="Shin N.R."/>
            <person name="Okamura Y."/>
            <person name="Kirsch R."/>
            <person name="Pauchet Y."/>
        </authorList>
    </citation>
    <scope>NUCLEOTIDE SEQUENCE</scope>
    <source>
        <strain evidence="10">MMC_N1</strain>
    </source>
</reference>
<keyword evidence="11" id="KW-1185">Reference proteome</keyword>
<sequence length="201" mass="23338">MVINLDPFNHNNFSTEATPQRENNSESEPQTNDHDIGLSDHIKLEDLNSEDPNLLPQVPDHVIGENFRTESETKTVMELKPYKCPQCPKRFSKMEVLQVHHSSHSGYRPFSCHICNKTFIRKRELDRHIATHSGMKPFKCTRCSKSFGRKDKLIRHMRIHDINKSFNCNLCGATFTRRDGLQQHMKTHAPKQESEDDQNVT</sequence>
<dbReference type="SUPFAM" id="SSF57667">
    <property type="entry name" value="beta-beta-alpha zinc fingers"/>
    <property type="match status" value="3"/>
</dbReference>
<keyword evidence="6" id="KW-0539">Nucleus</keyword>
<keyword evidence="5" id="KW-0862">Zinc</keyword>
<keyword evidence="4 7" id="KW-0863">Zinc-finger</keyword>
<keyword evidence="3" id="KW-0677">Repeat</keyword>
<comment type="subcellular location">
    <subcellularLocation>
        <location evidence="1">Nucleus</location>
    </subcellularLocation>
</comment>
<organism evidence="10 11">
    <name type="scientific">Molorchus minor</name>
    <dbReference type="NCBI Taxonomy" id="1323400"/>
    <lineage>
        <taxon>Eukaryota</taxon>
        <taxon>Metazoa</taxon>
        <taxon>Ecdysozoa</taxon>
        <taxon>Arthropoda</taxon>
        <taxon>Hexapoda</taxon>
        <taxon>Insecta</taxon>
        <taxon>Pterygota</taxon>
        <taxon>Neoptera</taxon>
        <taxon>Endopterygota</taxon>
        <taxon>Coleoptera</taxon>
        <taxon>Polyphaga</taxon>
        <taxon>Cucujiformia</taxon>
        <taxon>Chrysomeloidea</taxon>
        <taxon>Cerambycidae</taxon>
        <taxon>Lamiinae</taxon>
        <taxon>Monochamini</taxon>
        <taxon>Molorchus</taxon>
    </lineage>
</organism>
<feature type="domain" description="C2H2-type" evidence="9">
    <location>
        <begin position="110"/>
        <end position="137"/>
    </location>
</feature>
<dbReference type="SMART" id="SM00355">
    <property type="entry name" value="ZnF_C2H2"/>
    <property type="match status" value="4"/>
</dbReference>
<gene>
    <name evidence="10" type="ORF">NQ317_010827</name>
</gene>
<evidence type="ECO:0000256" key="3">
    <source>
        <dbReference type="ARBA" id="ARBA00022737"/>
    </source>
</evidence>
<dbReference type="PANTHER" id="PTHR24394:SF44">
    <property type="entry name" value="ZINC FINGER PROTEIN 271-LIKE"/>
    <property type="match status" value="1"/>
</dbReference>
<dbReference type="Pfam" id="PF00096">
    <property type="entry name" value="zf-C2H2"/>
    <property type="match status" value="4"/>
</dbReference>
<protein>
    <recommendedName>
        <fullName evidence="9">C2H2-type domain-containing protein</fullName>
    </recommendedName>
</protein>
<evidence type="ECO:0000313" key="10">
    <source>
        <dbReference type="EMBL" id="KAJ8972563.1"/>
    </source>
</evidence>
<evidence type="ECO:0000256" key="2">
    <source>
        <dbReference type="ARBA" id="ARBA00022723"/>
    </source>
</evidence>
<dbReference type="PROSITE" id="PS00028">
    <property type="entry name" value="ZINC_FINGER_C2H2_1"/>
    <property type="match status" value="4"/>
</dbReference>
<evidence type="ECO:0000256" key="4">
    <source>
        <dbReference type="ARBA" id="ARBA00022771"/>
    </source>
</evidence>
<proteinExistence type="predicted"/>
<evidence type="ECO:0000256" key="1">
    <source>
        <dbReference type="ARBA" id="ARBA00004123"/>
    </source>
</evidence>